<evidence type="ECO:0000313" key="5">
    <source>
        <dbReference type="EMBL" id="CAB4958985.1"/>
    </source>
</evidence>
<dbReference type="InterPro" id="IPR000524">
    <property type="entry name" value="Tscrpt_reg_HTH_GntR"/>
</dbReference>
<gene>
    <name evidence="5" type="ORF">UFOPK3752_02153</name>
    <name evidence="6" type="ORF">UFOPK4150_00406</name>
</gene>
<dbReference type="PROSITE" id="PS50949">
    <property type="entry name" value="HTH_GNTR"/>
    <property type="match status" value="1"/>
</dbReference>
<dbReference type="EMBL" id="CAFBPU010000006">
    <property type="protein sequence ID" value="CAB5023853.1"/>
    <property type="molecule type" value="Genomic_DNA"/>
</dbReference>
<dbReference type="PANTHER" id="PTHR43537:SF5">
    <property type="entry name" value="UXU OPERON TRANSCRIPTIONAL REGULATOR"/>
    <property type="match status" value="1"/>
</dbReference>
<dbReference type="Pfam" id="PF07729">
    <property type="entry name" value="FCD"/>
    <property type="match status" value="1"/>
</dbReference>
<dbReference type="SMART" id="SM00895">
    <property type="entry name" value="FCD"/>
    <property type="match status" value="1"/>
</dbReference>
<organism evidence="5">
    <name type="scientific">freshwater metagenome</name>
    <dbReference type="NCBI Taxonomy" id="449393"/>
    <lineage>
        <taxon>unclassified sequences</taxon>
        <taxon>metagenomes</taxon>
        <taxon>ecological metagenomes</taxon>
    </lineage>
</organism>
<evidence type="ECO:0000256" key="1">
    <source>
        <dbReference type="ARBA" id="ARBA00023015"/>
    </source>
</evidence>
<keyword evidence="1" id="KW-0805">Transcription regulation</keyword>
<evidence type="ECO:0000259" key="4">
    <source>
        <dbReference type="PROSITE" id="PS50949"/>
    </source>
</evidence>
<dbReference type="GO" id="GO:0003677">
    <property type="term" value="F:DNA binding"/>
    <property type="evidence" value="ECO:0007669"/>
    <property type="project" value="UniProtKB-KW"/>
</dbReference>
<dbReference type="SUPFAM" id="SSF48008">
    <property type="entry name" value="GntR ligand-binding domain-like"/>
    <property type="match status" value="1"/>
</dbReference>
<dbReference type="SUPFAM" id="SSF46785">
    <property type="entry name" value="Winged helix' DNA-binding domain"/>
    <property type="match status" value="1"/>
</dbReference>
<keyword evidence="3" id="KW-0804">Transcription</keyword>
<dbReference type="AlphaFoldDB" id="A0A6J7KTZ2"/>
<dbReference type="EMBL" id="CAFBND010000136">
    <property type="protein sequence ID" value="CAB4958985.1"/>
    <property type="molecule type" value="Genomic_DNA"/>
</dbReference>
<accession>A0A6J7KTZ2</accession>
<dbReference type="CDD" id="cd07377">
    <property type="entry name" value="WHTH_GntR"/>
    <property type="match status" value="1"/>
</dbReference>
<dbReference type="InterPro" id="IPR036388">
    <property type="entry name" value="WH-like_DNA-bd_sf"/>
</dbReference>
<dbReference type="GO" id="GO:0003700">
    <property type="term" value="F:DNA-binding transcription factor activity"/>
    <property type="evidence" value="ECO:0007669"/>
    <property type="project" value="InterPro"/>
</dbReference>
<sequence length="263" mass="28454">MTPSTGPRRAAKTPVLSAAPPVMEDLGLVKVPKASDVLANRLRKQILESDMPEGTALPVERELAASVGLGRQTVRDALRVLEIEGLVVTRPGRAGGSFVRRPDTSTFQRSLQSLVTGRGIRFRSLLEAREGLEPTAARLAALHRTDADLAALEETAARMADSTQDIDQFLQANVDWHVAVGAASHNEIVEAIVNSLSLVILRSTDVKEFNSEITMADTIKAHDRILAAIRAGDGDKAALAMSRHVHTYRELIEDFALPEEVSV</sequence>
<reference evidence="5" key="1">
    <citation type="submission" date="2020-05" db="EMBL/GenBank/DDBJ databases">
        <authorList>
            <person name="Chiriac C."/>
            <person name="Salcher M."/>
            <person name="Ghai R."/>
            <person name="Kavagutti S V."/>
        </authorList>
    </citation>
    <scope>NUCLEOTIDE SEQUENCE</scope>
</reference>
<protein>
    <submittedName>
        <fullName evidence="5">Unannotated protein</fullName>
    </submittedName>
</protein>
<name>A0A6J7KTZ2_9ZZZZ</name>
<dbReference type="Pfam" id="PF00392">
    <property type="entry name" value="GntR"/>
    <property type="match status" value="1"/>
</dbReference>
<evidence type="ECO:0000256" key="3">
    <source>
        <dbReference type="ARBA" id="ARBA00023163"/>
    </source>
</evidence>
<proteinExistence type="predicted"/>
<keyword evidence="2" id="KW-0238">DNA-binding</keyword>
<feature type="domain" description="HTH gntR-type" evidence="4">
    <location>
        <begin position="32"/>
        <end position="102"/>
    </location>
</feature>
<dbReference type="InterPro" id="IPR008920">
    <property type="entry name" value="TF_FadR/GntR_C"/>
</dbReference>
<dbReference type="Gene3D" id="1.20.120.530">
    <property type="entry name" value="GntR ligand-binding domain-like"/>
    <property type="match status" value="1"/>
</dbReference>
<dbReference type="InterPro" id="IPR036390">
    <property type="entry name" value="WH_DNA-bd_sf"/>
</dbReference>
<dbReference type="PRINTS" id="PR00035">
    <property type="entry name" value="HTHGNTR"/>
</dbReference>
<dbReference type="Gene3D" id="1.10.10.10">
    <property type="entry name" value="Winged helix-like DNA-binding domain superfamily/Winged helix DNA-binding domain"/>
    <property type="match status" value="1"/>
</dbReference>
<dbReference type="PANTHER" id="PTHR43537">
    <property type="entry name" value="TRANSCRIPTIONAL REGULATOR, GNTR FAMILY"/>
    <property type="match status" value="1"/>
</dbReference>
<dbReference type="InterPro" id="IPR011711">
    <property type="entry name" value="GntR_C"/>
</dbReference>
<evidence type="ECO:0000256" key="2">
    <source>
        <dbReference type="ARBA" id="ARBA00023125"/>
    </source>
</evidence>
<dbReference type="SMART" id="SM00345">
    <property type="entry name" value="HTH_GNTR"/>
    <property type="match status" value="1"/>
</dbReference>
<evidence type="ECO:0000313" key="6">
    <source>
        <dbReference type="EMBL" id="CAB5023853.1"/>
    </source>
</evidence>